<keyword evidence="7" id="KW-0539">Nucleus</keyword>
<dbReference type="InterPro" id="IPR013520">
    <property type="entry name" value="Ribonucl_H"/>
</dbReference>
<dbReference type="OrthoDB" id="8191639at2759"/>
<proteinExistence type="inferred from homology"/>
<dbReference type="EnsemblMetazoa" id="XM_038211438.1">
    <property type="protein sequence ID" value="XP_038067366.1"/>
    <property type="gene ID" value="LOC119737241"/>
</dbReference>
<evidence type="ECO:0000256" key="7">
    <source>
        <dbReference type="ARBA" id="ARBA00023242"/>
    </source>
</evidence>
<dbReference type="InterPro" id="IPR012337">
    <property type="entry name" value="RNaseH-like_sf"/>
</dbReference>
<evidence type="ECO:0000256" key="5">
    <source>
        <dbReference type="ARBA" id="ARBA00022801"/>
    </source>
</evidence>
<feature type="compositionally biased region" description="Polar residues" evidence="8">
    <location>
        <begin position="213"/>
        <end position="233"/>
    </location>
</feature>
<feature type="region of interest" description="Disordered" evidence="8">
    <location>
        <begin position="334"/>
        <end position="358"/>
    </location>
</feature>
<dbReference type="OMA" id="NTEDVMF"/>
<dbReference type="RefSeq" id="XP_038067366.1">
    <property type="nucleotide sequence ID" value="XM_038211438.1"/>
</dbReference>
<reference evidence="10" key="1">
    <citation type="submission" date="2022-11" db="UniProtKB">
        <authorList>
            <consortium name="EnsemblMetazoa"/>
        </authorList>
    </citation>
    <scope>IDENTIFICATION</scope>
</reference>
<name>A0A914AUD0_PATMI</name>
<dbReference type="GO" id="GO:0006364">
    <property type="term" value="P:rRNA processing"/>
    <property type="evidence" value="ECO:0007669"/>
    <property type="project" value="InterPro"/>
</dbReference>
<dbReference type="GeneID" id="119737241"/>
<evidence type="ECO:0000256" key="4">
    <source>
        <dbReference type="ARBA" id="ARBA00022722"/>
    </source>
</evidence>
<keyword evidence="5" id="KW-0378">Hydrolase</keyword>
<accession>A0A914AUD0</accession>
<evidence type="ECO:0000259" key="9">
    <source>
        <dbReference type="SMART" id="SM00479"/>
    </source>
</evidence>
<dbReference type="SUPFAM" id="SSF53098">
    <property type="entry name" value="Ribonuclease H-like"/>
    <property type="match status" value="1"/>
</dbReference>
<dbReference type="Gene3D" id="3.30.420.10">
    <property type="entry name" value="Ribonuclease H-like superfamily/Ribonuclease H"/>
    <property type="match status" value="1"/>
</dbReference>
<evidence type="ECO:0000313" key="11">
    <source>
        <dbReference type="Proteomes" id="UP000887568"/>
    </source>
</evidence>
<feature type="compositionally biased region" description="Basic residues" evidence="8">
    <location>
        <begin position="237"/>
        <end position="250"/>
    </location>
</feature>
<dbReference type="PANTHER" id="PTHR12801:SF158">
    <property type="entry name" value="RNA EXONUCLEASE 4"/>
    <property type="match status" value="1"/>
</dbReference>
<feature type="domain" description="Exonuclease" evidence="9">
    <location>
        <begin position="402"/>
        <end position="564"/>
    </location>
</feature>
<dbReference type="Pfam" id="PF00929">
    <property type="entry name" value="RNase_T"/>
    <property type="match status" value="1"/>
</dbReference>
<feature type="compositionally biased region" description="Basic and acidic residues" evidence="8">
    <location>
        <begin position="298"/>
        <end position="316"/>
    </location>
</feature>
<keyword evidence="6" id="KW-0269">Exonuclease</keyword>
<evidence type="ECO:0000313" key="10">
    <source>
        <dbReference type="EnsemblMetazoa" id="XP_038067367.1"/>
    </source>
</evidence>
<comment type="similarity">
    <text evidence="2">Belongs to the REXO4 family.</text>
</comment>
<comment type="subcellular location">
    <subcellularLocation>
        <location evidence="1">Nucleus</location>
    </subcellularLocation>
</comment>
<sequence>MMGKRALSGSSNVHDGGVKKKLKSDDTKQRFAPKTSSTDGKKVNKNSSKKFSESQDSGSKKTVKNFWWHSKKVKTIKTSEGNAGDKKANASMGTGPAKLDAEGTGGKGVRREDAKISKKKALQLKKKRQKKNRRLRKQLNPGGESVGDLLREPKTWGKSKSPKRAGKKTGVGKMKNKTGEGSEEKSMKTKSEIDHRTSDAAVHSLKLKAAKQGLNSALNPQGSSQLLNLQKTGGQKERKRKKPKKFKKSKSAKETVSVTGGETSKALKAGDSAGLASAGEEGSRHVKKAKNSTPSKESTTDKLDSSNKTDIDKGTMEEVSSNWKALLPIVEKSKESDAKRRRKFGKGKTSEEQKASKPDIWFDDVDPSLIRANENAELDDEVQSETGYNPLIRKDAQDFLTKCLAMDCEMVGTGPKGSQSVLSRVSVVNQFGACVFDKYVKSREPVTDYRTFVSGIRPQDLREKGEDFEKVQKELSDLLKGRIVVGHALHNDFKVLYFNHPRSLIRDTSAYQPFKDLFKSKRPGLKKLTELVLKVKVQKGEHNSVEDAQAAMKLYLLQRRQWEKSLREKTRQPTAKKSVAKKHKKPKTEALV</sequence>
<dbReference type="RefSeq" id="XP_038067367.1">
    <property type="nucleotide sequence ID" value="XM_038211439.1"/>
</dbReference>
<feature type="compositionally biased region" description="Basic and acidic residues" evidence="8">
    <location>
        <begin position="348"/>
        <end position="357"/>
    </location>
</feature>
<dbReference type="InterPro" id="IPR047021">
    <property type="entry name" value="REXO1/3/4-like"/>
</dbReference>
<dbReference type="GO" id="GO:0005634">
    <property type="term" value="C:nucleus"/>
    <property type="evidence" value="ECO:0007669"/>
    <property type="project" value="UniProtKB-SubCell"/>
</dbReference>
<evidence type="ECO:0000256" key="2">
    <source>
        <dbReference type="ARBA" id="ARBA00010489"/>
    </source>
</evidence>
<evidence type="ECO:0000256" key="8">
    <source>
        <dbReference type="SAM" id="MobiDB-lite"/>
    </source>
</evidence>
<dbReference type="GO" id="GO:0008408">
    <property type="term" value="F:3'-5' exonuclease activity"/>
    <property type="evidence" value="ECO:0007669"/>
    <property type="project" value="InterPro"/>
</dbReference>
<dbReference type="GO" id="GO:0003676">
    <property type="term" value="F:nucleic acid binding"/>
    <property type="evidence" value="ECO:0007669"/>
    <property type="project" value="InterPro"/>
</dbReference>
<dbReference type="EnsemblMetazoa" id="XM_038211439.1">
    <property type="protein sequence ID" value="XP_038067367.1"/>
    <property type="gene ID" value="LOC119737241"/>
</dbReference>
<keyword evidence="11" id="KW-1185">Reference proteome</keyword>
<organism evidence="10 11">
    <name type="scientific">Patiria miniata</name>
    <name type="common">Bat star</name>
    <name type="synonym">Asterina miniata</name>
    <dbReference type="NCBI Taxonomy" id="46514"/>
    <lineage>
        <taxon>Eukaryota</taxon>
        <taxon>Metazoa</taxon>
        <taxon>Echinodermata</taxon>
        <taxon>Eleutherozoa</taxon>
        <taxon>Asterozoa</taxon>
        <taxon>Asteroidea</taxon>
        <taxon>Valvatacea</taxon>
        <taxon>Valvatida</taxon>
        <taxon>Asterinidae</taxon>
        <taxon>Patiria</taxon>
    </lineage>
</organism>
<feature type="region of interest" description="Disordered" evidence="8">
    <location>
        <begin position="566"/>
        <end position="592"/>
    </location>
</feature>
<feature type="compositionally biased region" description="Basic residues" evidence="8">
    <location>
        <begin position="117"/>
        <end position="137"/>
    </location>
</feature>
<evidence type="ECO:0000256" key="6">
    <source>
        <dbReference type="ARBA" id="ARBA00022839"/>
    </source>
</evidence>
<feature type="region of interest" description="Disordered" evidence="8">
    <location>
        <begin position="1"/>
        <end position="318"/>
    </location>
</feature>
<dbReference type="AlphaFoldDB" id="A0A914AUD0"/>
<dbReference type="FunFam" id="3.30.420.10:FF:000007">
    <property type="entry name" value="Interferon-stimulated exonuclease gene 20"/>
    <property type="match status" value="1"/>
</dbReference>
<dbReference type="CTD" id="57109"/>
<dbReference type="CDD" id="cd06144">
    <property type="entry name" value="REX4_like"/>
    <property type="match status" value="1"/>
</dbReference>
<evidence type="ECO:0000256" key="3">
    <source>
        <dbReference type="ARBA" id="ARBA00016937"/>
    </source>
</evidence>
<dbReference type="InterPro" id="IPR036397">
    <property type="entry name" value="RNaseH_sf"/>
</dbReference>
<evidence type="ECO:0000256" key="1">
    <source>
        <dbReference type="ARBA" id="ARBA00004123"/>
    </source>
</evidence>
<protein>
    <recommendedName>
        <fullName evidence="3">RNA exonuclease 4</fullName>
    </recommendedName>
</protein>
<dbReference type="SMART" id="SM00479">
    <property type="entry name" value="EXOIII"/>
    <property type="match status" value="1"/>
</dbReference>
<dbReference type="InterPro" id="IPR037431">
    <property type="entry name" value="REX4_DEDDh_dom"/>
</dbReference>
<feature type="compositionally biased region" description="Basic and acidic residues" evidence="8">
    <location>
        <begin position="177"/>
        <end position="198"/>
    </location>
</feature>
<dbReference type="PANTHER" id="PTHR12801">
    <property type="entry name" value="RNA EXONUCLEASE REXO1 / RECO3 FAMILY MEMBER-RELATED"/>
    <property type="match status" value="1"/>
</dbReference>
<keyword evidence="4" id="KW-0540">Nuclease</keyword>
<dbReference type="Proteomes" id="UP000887568">
    <property type="component" value="Unplaced"/>
</dbReference>